<dbReference type="EMBL" id="QZJZ01000039">
    <property type="protein sequence ID" value="RJP59912.1"/>
    <property type="molecule type" value="Genomic_DNA"/>
</dbReference>
<evidence type="ECO:0000313" key="3">
    <source>
        <dbReference type="Proteomes" id="UP000266426"/>
    </source>
</evidence>
<dbReference type="PANTHER" id="PTHR33525:SF3">
    <property type="entry name" value="RIBONUCLEASE Y"/>
    <property type="match status" value="1"/>
</dbReference>
<dbReference type="Proteomes" id="UP000266426">
    <property type="component" value="Unassembled WGS sequence"/>
</dbReference>
<reference evidence="2 3" key="1">
    <citation type="journal article" date="2017" name="ISME J.">
        <title>Energy and carbon metabolisms in a deep terrestrial subsurface fluid microbial community.</title>
        <authorList>
            <person name="Momper L."/>
            <person name="Jungbluth S.P."/>
            <person name="Lee M.D."/>
            <person name="Amend J.P."/>
        </authorList>
    </citation>
    <scope>NUCLEOTIDE SEQUENCE [LARGE SCALE GENOMIC DNA]</scope>
    <source>
        <strain evidence="2">SURF_26</strain>
    </source>
</reference>
<dbReference type="SUPFAM" id="SSF109604">
    <property type="entry name" value="HD-domain/PDEase-like"/>
    <property type="match status" value="1"/>
</dbReference>
<sequence>MGLFMKQGIDLRHIDPRLRTMDRSLPGVSKPQNVADVVVKKRLGEQIISRVETLPALPTIVTQLMQLIDDDRSSVKNLETYLRQDQALTARLLKIVNSSFFGLRNKISSIPQAIVIIGYNSLKNLVLAASTSKLFQGSCPAYGYKENGLWQHSFMSAEWAKKIGLKLGFDIQSAEEMFVAGLLHDVGKLILANYVNTDCKEMIKTIVESQGNIIVAEETTFGLDHARIGSKVAQKWNFSKKLAAIIEFHHRPKTASLYAKETALIHLVNYLLSDGHYGMYENFPLKNDLCIDSVGMLGVTDEMIADFRTQISESAAKWDESVCLG</sequence>
<dbReference type="PANTHER" id="PTHR33525">
    <property type="match status" value="1"/>
</dbReference>
<dbReference type="AlphaFoldDB" id="A0A3A4R4M0"/>
<organism evidence="2 3">
    <name type="scientific">Candidatus Auribacter fodinae</name>
    <dbReference type="NCBI Taxonomy" id="2093366"/>
    <lineage>
        <taxon>Bacteria</taxon>
        <taxon>Pseudomonadati</taxon>
        <taxon>Candidatus Auribacterota</taxon>
        <taxon>Candidatus Auribacteria</taxon>
        <taxon>Candidatus Auribacterales</taxon>
        <taxon>Candidatus Auribacteraceae</taxon>
        <taxon>Candidatus Auribacter</taxon>
    </lineage>
</organism>
<dbReference type="InterPro" id="IPR013976">
    <property type="entry name" value="HDOD"/>
</dbReference>
<dbReference type="InterPro" id="IPR003607">
    <property type="entry name" value="HD/PDEase_dom"/>
</dbReference>
<dbReference type="InterPro" id="IPR052340">
    <property type="entry name" value="RNase_Y/CdgJ"/>
</dbReference>
<dbReference type="NCBIfam" id="TIGR00277">
    <property type="entry name" value="HDIG"/>
    <property type="match status" value="1"/>
</dbReference>
<protein>
    <submittedName>
        <fullName evidence="2">HDOD domain-containing protein</fullName>
    </submittedName>
</protein>
<dbReference type="InterPro" id="IPR006675">
    <property type="entry name" value="HDIG_dom"/>
</dbReference>
<dbReference type="Pfam" id="PF08668">
    <property type="entry name" value="HDOD"/>
    <property type="match status" value="1"/>
</dbReference>
<proteinExistence type="predicted"/>
<gene>
    <name evidence="2" type="ORF">C4541_05105</name>
</gene>
<comment type="caution">
    <text evidence="2">The sequence shown here is derived from an EMBL/GenBank/DDBJ whole genome shotgun (WGS) entry which is preliminary data.</text>
</comment>
<dbReference type="Gene3D" id="1.10.3210.10">
    <property type="entry name" value="Hypothetical protein af1432"/>
    <property type="match status" value="1"/>
</dbReference>
<accession>A0A3A4R4M0</accession>
<evidence type="ECO:0000313" key="2">
    <source>
        <dbReference type="EMBL" id="RJP59912.1"/>
    </source>
</evidence>
<name>A0A3A4R4M0_9BACT</name>
<evidence type="ECO:0000259" key="1">
    <source>
        <dbReference type="PROSITE" id="PS51833"/>
    </source>
</evidence>
<feature type="domain" description="HDOD" evidence="1">
    <location>
        <begin position="54"/>
        <end position="252"/>
    </location>
</feature>
<dbReference type="PROSITE" id="PS51833">
    <property type="entry name" value="HDOD"/>
    <property type="match status" value="1"/>
</dbReference>
<dbReference type="CDD" id="cd00077">
    <property type="entry name" value="HDc"/>
    <property type="match status" value="1"/>
</dbReference>